<evidence type="ECO:0000259" key="1">
    <source>
        <dbReference type="SMART" id="SM00507"/>
    </source>
</evidence>
<dbReference type="GO" id="GO:0004519">
    <property type="term" value="F:endonuclease activity"/>
    <property type="evidence" value="ECO:0007669"/>
    <property type="project" value="InterPro"/>
</dbReference>
<evidence type="ECO:0000313" key="3">
    <source>
        <dbReference type="Proteomes" id="UP000295620"/>
    </source>
</evidence>
<sequence length="237" mass="27285">MRNPKWHRDEIILALDLYFKLESGKVHAGNPDIIELSRIINLLPIHEVKPDEAKFRNPNGVSLKLSNFLAIDRPGKGMSSYSILDAQIFNEFKNDKQSLNKIALSIRQITVDQNLNKEIHLINSDDDEESVPEGKVLYRLHKLRERNKNIVLKKKNDALNKFNKLQCEICGFDFYSKYGEVGFGFIECHHITPLSDLEPNTKTKPEDLALVCSNCHRMLHRKSNLAFASLKNYLSRV</sequence>
<dbReference type="InterPro" id="IPR003615">
    <property type="entry name" value="HNH_nuc"/>
</dbReference>
<dbReference type="AlphaFoldDB" id="A0A4R6T251"/>
<comment type="caution">
    <text evidence="2">The sequence shown here is derived from an EMBL/GenBank/DDBJ whole genome shotgun (WGS) entry which is preliminary data.</text>
</comment>
<dbReference type="GO" id="GO:0003676">
    <property type="term" value="F:nucleic acid binding"/>
    <property type="evidence" value="ECO:0007669"/>
    <property type="project" value="InterPro"/>
</dbReference>
<feature type="domain" description="HNH nuclease" evidence="1">
    <location>
        <begin position="154"/>
        <end position="217"/>
    </location>
</feature>
<dbReference type="RefSeq" id="WP_133574476.1">
    <property type="nucleotide sequence ID" value="NZ_SNYC01000003.1"/>
</dbReference>
<reference evidence="2 3" key="1">
    <citation type="submission" date="2019-03" db="EMBL/GenBank/DDBJ databases">
        <title>Genomic Encyclopedia of Archaeal and Bacterial Type Strains, Phase II (KMG-II): from individual species to whole genera.</title>
        <authorList>
            <person name="Goeker M."/>
        </authorList>
    </citation>
    <scope>NUCLEOTIDE SEQUENCE [LARGE SCALE GENOMIC DNA]</scope>
    <source>
        <strain evidence="2 3">DSM 19035</strain>
    </source>
</reference>
<organism evidence="2 3">
    <name type="scientific">Pedobacter metabolipauper</name>
    <dbReference type="NCBI Taxonomy" id="425513"/>
    <lineage>
        <taxon>Bacteria</taxon>
        <taxon>Pseudomonadati</taxon>
        <taxon>Bacteroidota</taxon>
        <taxon>Sphingobacteriia</taxon>
        <taxon>Sphingobacteriales</taxon>
        <taxon>Sphingobacteriaceae</taxon>
        <taxon>Pedobacter</taxon>
    </lineage>
</organism>
<dbReference type="SMART" id="SM00507">
    <property type="entry name" value="HNHc"/>
    <property type="match status" value="1"/>
</dbReference>
<dbReference type="EMBL" id="SNYC01000003">
    <property type="protein sequence ID" value="TDQ11401.1"/>
    <property type="molecule type" value="Genomic_DNA"/>
</dbReference>
<dbReference type="GO" id="GO:0008270">
    <property type="term" value="F:zinc ion binding"/>
    <property type="evidence" value="ECO:0007669"/>
    <property type="project" value="InterPro"/>
</dbReference>
<proteinExistence type="predicted"/>
<gene>
    <name evidence="2" type="ORF">ATK78_0521</name>
</gene>
<dbReference type="CDD" id="cd00085">
    <property type="entry name" value="HNHc"/>
    <property type="match status" value="1"/>
</dbReference>
<evidence type="ECO:0000313" key="2">
    <source>
        <dbReference type="EMBL" id="TDQ11401.1"/>
    </source>
</evidence>
<dbReference type="OrthoDB" id="9779761at2"/>
<dbReference type="Proteomes" id="UP000295620">
    <property type="component" value="Unassembled WGS sequence"/>
</dbReference>
<dbReference type="Pfam" id="PF01844">
    <property type="entry name" value="HNH"/>
    <property type="match status" value="1"/>
</dbReference>
<protein>
    <submittedName>
        <fullName evidence="2">5-methylcytosine-specific restriction protein A</fullName>
    </submittedName>
</protein>
<dbReference type="InterPro" id="IPR002711">
    <property type="entry name" value="HNH"/>
</dbReference>
<accession>A0A4R6T251</accession>
<name>A0A4R6T251_9SPHI</name>
<keyword evidence="3" id="KW-1185">Reference proteome</keyword>
<dbReference type="Gene3D" id="1.10.30.50">
    <property type="match status" value="1"/>
</dbReference>